<reference evidence="3" key="1">
    <citation type="journal article" date="2019" name="Int. J. Syst. Evol. Microbiol.">
        <title>The Global Catalogue of Microorganisms (GCM) 10K type strain sequencing project: providing services to taxonomists for standard genome sequencing and annotation.</title>
        <authorList>
            <consortium name="The Broad Institute Genomics Platform"/>
            <consortium name="The Broad Institute Genome Sequencing Center for Infectious Disease"/>
            <person name="Wu L."/>
            <person name="Ma J."/>
        </authorList>
    </citation>
    <scope>NUCLEOTIDE SEQUENCE [LARGE SCALE GENOMIC DNA]</scope>
    <source>
        <strain evidence="3">CCUG 49339</strain>
    </source>
</reference>
<evidence type="ECO:0000313" key="3">
    <source>
        <dbReference type="Proteomes" id="UP001597214"/>
    </source>
</evidence>
<keyword evidence="3" id="KW-1185">Reference proteome</keyword>
<dbReference type="Proteomes" id="UP001597214">
    <property type="component" value="Unassembled WGS sequence"/>
</dbReference>
<sequence length="130" mass="15317">MPTLKEILHTHELELVKFYQNALLEVDIEDEKATYSCYEEMGRIIATAKARYYKENPSILSMKKKSMESNNPQDTNESATVRDLLTDEEKEEIEFLQWRITKAMTPVGVYINKKKIDKIIEKVKRRDEKS</sequence>
<gene>
    <name evidence="2" type="ORF">ACFSCX_06005</name>
</gene>
<dbReference type="RefSeq" id="WP_377927259.1">
    <property type="nucleotide sequence ID" value="NZ_JBHUEM010000005.1"/>
</dbReference>
<accession>A0ABW4LLT9</accession>
<dbReference type="EMBL" id="JBHUEM010000005">
    <property type="protein sequence ID" value="MFD1736114.1"/>
    <property type="molecule type" value="Genomic_DNA"/>
</dbReference>
<evidence type="ECO:0000256" key="1">
    <source>
        <dbReference type="SAM" id="MobiDB-lite"/>
    </source>
</evidence>
<protein>
    <submittedName>
        <fullName evidence="2">Uncharacterized protein</fullName>
    </submittedName>
</protein>
<proteinExistence type="predicted"/>
<organism evidence="2 3">
    <name type="scientific">Bacillus salitolerans</name>
    <dbReference type="NCBI Taxonomy" id="1437434"/>
    <lineage>
        <taxon>Bacteria</taxon>
        <taxon>Bacillati</taxon>
        <taxon>Bacillota</taxon>
        <taxon>Bacilli</taxon>
        <taxon>Bacillales</taxon>
        <taxon>Bacillaceae</taxon>
        <taxon>Bacillus</taxon>
    </lineage>
</organism>
<evidence type="ECO:0000313" key="2">
    <source>
        <dbReference type="EMBL" id="MFD1736114.1"/>
    </source>
</evidence>
<name>A0ABW4LLT9_9BACI</name>
<feature type="compositionally biased region" description="Polar residues" evidence="1">
    <location>
        <begin position="68"/>
        <end position="79"/>
    </location>
</feature>
<comment type="caution">
    <text evidence="2">The sequence shown here is derived from an EMBL/GenBank/DDBJ whole genome shotgun (WGS) entry which is preliminary data.</text>
</comment>
<feature type="region of interest" description="Disordered" evidence="1">
    <location>
        <begin position="64"/>
        <end position="83"/>
    </location>
</feature>